<reference evidence="1 2" key="1">
    <citation type="journal article" date="2021" name="Comput. Struct. Biotechnol. J.">
        <title>De novo genome assembly of the potent medicinal plant Rehmannia glutinosa using nanopore technology.</title>
        <authorList>
            <person name="Ma L."/>
            <person name="Dong C."/>
            <person name="Song C."/>
            <person name="Wang X."/>
            <person name="Zheng X."/>
            <person name="Niu Y."/>
            <person name="Chen S."/>
            <person name="Feng W."/>
        </authorList>
    </citation>
    <scope>NUCLEOTIDE SEQUENCE [LARGE SCALE GENOMIC DNA]</scope>
    <source>
        <strain evidence="1">DH-2019</strain>
    </source>
</reference>
<dbReference type="InterPro" id="IPR009798">
    <property type="entry name" value="Wun1-like"/>
</dbReference>
<accession>A0ABR0UI75</accession>
<sequence>MVKMTTNELALAQEDLEETLNKGWCAPYADALNRRDAEAIHKILAADLEWWFHGPPSHQFLMRLLTRRTGIHLPASCPTVSPPLAPPCSPEGFDQSRSIAWFTPGPSQMG</sequence>
<evidence type="ECO:0000313" key="1">
    <source>
        <dbReference type="EMBL" id="KAK6121983.1"/>
    </source>
</evidence>
<dbReference type="PANTHER" id="PTHR33703:SF1">
    <property type="entry name" value="WOUND-INDUCED PROTEIN 1"/>
    <property type="match status" value="1"/>
</dbReference>
<dbReference type="PANTHER" id="PTHR33703">
    <property type="entry name" value="OS07G0691300 PROTEIN"/>
    <property type="match status" value="1"/>
</dbReference>
<protein>
    <submittedName>
        <fullName evidence="1">Uncharacterized protein</fullName>
    </submittedName>
</protein>
<dbReference type="SUPFAM" id="SSF54427">
    <property type="entry name" value="NTF2-like"/>
    <property type="match status" value="1"/>
</dbReference>
<dbReference type="InterPro" id="IPR032710">
    <property type="entry name" value="NTF2-like_dom_sf"/>
</dbReference>
<keyword evidence="2" id="KW-1185">Reference proteome</keyword>
<name>A0ABR0UI75_REHGL</name>
<dbReference type="Proteomes" id="UP001318860">
    <property type="component" value="Unassembled WGS sequence"/>
</dbReference>
<organism evidence="1 2">
    <name type="scientific">Rehmannia glutinosa</name>
    <name type="common">Chinese foxglove</name>
    <dbReference type="NCBI Taxonomy" id="99300"/>
    <lineage>
        <taxon>Eukaryota</taxon>
        <taxon>Viridiplantae</taxon>
        <taxon>Streptophyta</taxon>
        <taxon>Embryophyta</taxon>
        <taxon>Tracheophyta</taxon>
        <taxon>Spermatophyta</taxon>
        <taxon>Magnoliopsida</taxon>
        <taxon>eudicotyledons</taxon>
        <taxon>Gunneridae</taxon>
        <taxon>Pentapetalae</taxon>
        <taxon>asterids</taxon>
        <taxon>lamiids</taxon>
        <taxon>Lamiales</taxon>
        <taxon>Orobanchaceae</taxon>
        <taxon>Rehmannieae</taxon>
        <taxon>Rehmannia</taxon>
    </lineage>
</organism>
<proteinExistence type="predicted"/>
<gene>
    <name evidence="1" type="ORF">DH2020_044272</name>
</gene>
<dbReference type="EMBL" id="JABTTQ020002814">
    <property type="protein sequence ID" value="KAK6121983.1"/>
    <property type="molecule type" value="Genomic_DNA"/>
</dbReference>
<evidence type="ECO:0000313" key="2">
    <source>
        <dbReference type="Proteomes" id="UP001318860"/>
    </source>
</evidence>
<comment type="caution">
    <text evidence="1">The sequence shown here is derived from an EMBL/GenBank/DDBJ whole genome shotgun (WGS) entry which is preliminary data.</text>
</comment>